<comment type="caution">
    <text evidence="2">The sequence shown here is derived from an EMBL/GenBank/DDBJ whole genome shotgun (WGS) entry which is preliminary data.</text>
</comment>
<feature type="non-terminal residue" evidence="2">
    <location>
        <position position="1"/>
    </location>
</feature>
<keyword evidence="3" id="KW-1185">Reference proteome</keyword>
<evidence type="ECO:0000313" key="2">
    <source>
        <dbReference type="EMBL" id="MCI55691.1"/>
    </source>
</evidence>
<dbReference type="Proteomes" id="UP000265520">
    <property type="component" value="Unassembled WGS sequence"/>
</dbReference>
<dbReference type="AlphaFoldDB" id="A0A392T3J4"/>
<keyword evidence="1" id="KW-1133">Transmembrane helix</keyword>
<proteinExistence type="predicted"/>
<evidence type="ECO:0000313" key="3">
    <source>
        <dbReference type="Proteomes" id="UP000265520"/>
    </source>
</evidence>
<protein>
    <submittedName>
        <fullName evidence="2">Uncharacterized protein</fullName>
    </submittedName>
</protein>
<name>A0A392T3J4_9FABA</name>
<evidence type="ECO:0000256" key="1">
    <source>
        <dbReference type="SAM" id="Phobius"/>
    </source>
</evidence>
<accession>A0A392T3J4</accession>
<organism evidence="2 3">
    <name type="scientific">Trifolium medium</name>
    <dbReference type="NCBI Taxonomy" id="97028"/>
    <lineage>
        <taxon>Eukaryota</taxon>
        <taxon>Viridiplantae</taxon>
        <taxon>Streptophyta</taxon>
        <taxon>Embryophyta</taxon>
        <taxon>Tracheophyta</taxon>
        <taxon>Spermatophyta</taxon>
        <taxon>Magnoliopsida</taxon>
        <taxon>eudicotyledons</taxon>
        <taxon>Gunneridae</taxon>
        <taxon>Pentapetalae</taxon>
        <taxon>rosids</taxon>
        <taxon>fabids</taxon>
        <taxon>Fabales</taxon>
        <taxon>Fabaceae</taxon>
        <taxon>Papilionoideae</taxon>
        <taxon>50 kb inversion clade</taxon>
        <taxon>NPAAA clade</taxon>
        <taxon>Hologalegina</taxon>
        <taxon>IRL clade</taxon>
        <taxon>Trifolieae</taxon>
        <taxon>Trifolium</taxon>
    </lineage>
</organism>
<dbReference type="EMBL" id="LXQA010500158">
    <property type="protein sequence ID" value="MCI55691.1"/>
    <property type="molecule type" value="Genomic_DNA"/>
</dbReference>
<keyword evidence="1" id="KW-0472">Membrane</keyword>
<sequence>FGSEYGLVTLAAFVLLLVVNHGLVAQL</sequence>
<feature type="transmembrane region" description="Helical" evidence="1">
    <location>
        <begin position="6"/>
        <end position="25"/>
    </location>
</feature>
<keyword evidence="1" id="KW-0812">Transmembrane</keyword>
<reference evidence="2 3" key="1">
    <citation type="journal article" date="2018" name="Front. Plant Sci.">
        <title>Red Clover (Trifolium pratense) and Zigzag Clover (T. medium) - A Picture of Genomic Similarities and Differences.</title>
        <authorList>
            <person name="Dluhosova J."/>
            <person name="Istvanek J."/>
            <person name="Nedelnik J."/>
            <person name="Repkova J."/>
        </authorList>
    </citation>
    <scope>NUCLEOTIDE SEQUENCE [LARGE SCALE GENOMIC DNA]</scope>
    <source>
        <strain evidence="3">cv. 10/8</strain>
        <tissue evidence="2">Leaf</tissue>
    </source>
</reference>